<evidence type="ECO:0000256" key="4">
    <source>
        <dbReference type="ARBA" id="ARBA00022833"/>
    </source>
</evidence>
<feature type="domain" description="C2H2-type" evidence="6">
    <location>
        <begin position="58"/>
        <end position="83"/>
    </location>
</feature>
<dbReference type="InterPro" id="IPR036236">
    <property type="entry name" value="Znf_C2H2_sf"/>
</dbReference>
<dbReference type="Gene3D" id="3.30.160.60">
    <property type="entry name" value="Classic Zinc Finger"/>
    <property type="match status" value="2"/>
</dbReference>
<keyword evidence="1" id="KW-0479">Metal-binding</keyword>
<name>A0A7R9L062_9ACAR</name>
<protein>
    <recommendedName>
        <fullName evidence="6">C2H2-type domain-containing protein</fullName>
    </recommendedName>
</protein>
<dbReference type="InterPro" id="IPR013087">
    <property type="entry name" value="Znf_C2H2_type"/>
</dbReference>
<evidence type="ECO:0000256" key="5">
    <source>
        <dbReference type="PROSITE-ProRule" id="PRU00042"/>
    </source>
</evidence>
<dbReference type="GO" id="GO:0031519">
    <property type="term" value="C:PcG protein complex"/>
    <property type="evidence" value="ECO:0007669"/>
    <property type="project" value="TreeGrafter"/>
</dbReference>
<dbReference type="PROSITE" id="PS50157">
    <property type="entry name" value="ZINC_FINGER_C2H2_2"/>
    <property type="match status" value="3"/>
</dbReference>
<dbReference type="GO" id="GO:0005667">
    <property type="term" value="C:transcription regulator complex"/>
    <property type="evidence" value="ECO:0007669"/>
    <property type="project" value="TreeGrafter"/>
</dbReference>
<dbReference type="AlphaFoldDB" id="A0A7R9L062"/>
<feature type="domain" description="C2H2-type" evidence="6">
    <location>
        <begin position="28"/>
        <end position="57"/>
    </location>
</feature>
<evidence type="ECO:0000256" key="3">
    <source>
        <dbReference type="ARBA" id="ARBA00022771"/>
    </source>
</evidence>
<evidence type="ECO:0000256" key="2">
    <source>
        <dbReference type="ARBA" id="ARBA00022737"/>
    </source>
</evidence>
<dbReference type="Proteomes" id="UP000759131">
    <property type="component" value="Unassembled WGS sequence"/>
</dbReference>
<evidence type="ECO:0000256" key="1">
    <source>
        <dbReference type="ARBA" id="ARBA00022723"/>
    </source>
</evidence>
<keyword evidence="3 5" id="KW-0863">Zinc-finger</keyword>
<dbReference type="PANTHER" id="PTHR14003">
    <property type="entry name" value="TRANSCRIPTIONAL REPRESSOR PROTEIN YY"/>
    <property type="match status" value="1"/>
</dbReference>
<dbReference type="PROSITE" id="PS00028">
    <property type="entry name" value="ZINC_FINGER_C2H2_1"/>
    <property type="match status" value="2"/>
</dbReference>
<keyword evidence="8" id="KW-1185">Reference proteome</keyword>
<dbReference type="GO" id="GO:0000785">
    <property type="term" value="C:chromatin"/>
    <property type="evidence" value="ECO:0007669"/>
    <property type="project" value="TreeGrafter"/>
</dbReference>
<sequence>KCEFVGCAKSFVTRNTLFQHKQEHIKPYVCVWPACGQRFGNNRSLKTHINEHQGIRPFKCEFSACFQCFYSKPQLNQHVKSAHKYTLNNT</sequence>
<dbReference type="PANTHER" id="PTHR14003:SF19">
    <property type="entry name" value="YY2 TRANSCRIPTION FACTOR"/>
    <property type="match status" value="1"/>
</dbReference>
<gene>
    <name evidence="7" type="ORF">OSB1V03_LOCUS12979</name>
</gene>
<evidence type="ECO:0000313" key="7">
    <source>
        <dbReference type="EMBL" id="CAD7632576.1"/>
    </source>
</evidence>
<dbReference type="GO" id="GO:0000981">
    <property type="term" value="F:DNA-binding transcription factor activity, RNA polymerase II-specific"/>
    <property type="evidence" value="ECO:0007669"/>
    <property type="project" value="TreeGrafter"/>
</dbReference>
<dbReference type="SMART" id="SM00355">
    <property type="entry name" value="ZnF_C2H2"/>
    <property type="match status" value="3"/>
</dbReference>
<proteinExistence type="predicted"/>
<dbReference type="OrthoDB" id="6510066at2759"/>
<dbReference type="SUPFAM" id="SSF57667">
    <property type="entry name" value="beta-beta-alpha zinc fingers"/>
    <property type="match status" value="1"/>
</dbReference>
<keyword evidence="4" id="KW-0862">Zinc</keyword>
<feature type="non-terminal residue" evidence="7">
    <location>
        <position position="1"/>
    </location>
</feature>
<dbReference type="EMBL" id="OC865789">
    <property type="protein sequence ID" value="CAD7632576.1"/>
    <property type="molecule type" value="Genomic_DNA"/>
</dbReference>
<dbReference type="Pfam" id="PF00096">
    <property type="entry name" value="zf-C2H2"/>
    <property type="match status" value="1"/>
</dbReference>
<dbReference type="GO" id="GO:0008270">
    <property type="term" value="F:zinc ion binding"/>
    <property type="evidence" value="ECO:0007669"/>
    <property type="project" value="UniProtKB-KW"/>
</dbReference>
<keyword evidence="2" id="KW-0677">Repeat</keyword>
<accession>A0A7R9L062</accession>
<reference evidence="7" key="1">
    <citation type="submission" date="2020-11" db="EMBL/GenBank/DDBJ databases">
        <authorList>
            <person name="Tran Van P."/>
        </authorList>
    </citation>
    <scope>NUCLEOTIDE SEQUENCE</scope>
</reference>
<dbReference type="GO" id="GO:0000978">
    <property type="term" value="F:RNA polymerase II cis-regulatory region sequence-specific DNA binding"/>
    <property type="evidence" value="ECO:0007669"/>
    <property type="project" value="TreeGrafter"/>
</dbReference>
<organism evidence="7">
    <name type="scientific">Medioppia subpectinata</name>
    <dbReference type="NCBI Taxonomy" id="1979941"/>
    <lineage>
        <taxon>Eukaryota</taxon>
        <taxon>Metazoa</taxon>
        <taxon>Ecdysozoa</taxon>
        <taxon>Arthropoda</taxon>
        <taxon>Chelicerata</taxon>
        <taxon>Arachnida</taxon>
        <taxon>Acari</taxon>
        <taxon>Acariformes</taxon>
        <taxon>Sarcoptiformes</taxon>
        <taxon>Oribatida</taxon>
        <taxon>Brachypylina</taxon>
        <taxon>Oppioidea</taxon>
        <taxon>Oppiidae</taxon>
        <taxon>Medioppia</taxon>
    </lineage>
</organism>
<evidence type="ECO:0000259" key="6">
    <source>
        <dbReference type="PROSITE" id="PS50157"/>
    </source>
</evidence>
<feature type="domain" description="C2H2-type" evidence="6">
    <location>
        <begin position="1"/>
        <end position="24"/>
    </location>
</feature>
<dbReference type="EMBL" id="CAJPIZ010011214">
    <property type="protein sequence ID" value="CAG2113006.1"/>
    <property type="molecule type" value="Genomic_DNA"/>
</dbReference>
<evidence type="ECO:0000313" key="8">
    <source>
        <dbReference type="Proteomes" id="UP000759131"/>
    </source>
</evidence>